<dbReference type="EMBL" id="GDHC01009980">
    <property type="protein sequence ID" value="JAQ08649.1"/>
    <property type="molecule type" value="Transcribed_RNA"/>
</dbReference>
<gene>
    <name evidence="1" type="ORF">g.98022</name>
</gene>
<sequence>VTKEKAVNVTKEEVVIVTKEKAVNVTKEEVVREMIELETKIEIIRRIEIGRRRVGSVMIVEEIIDGEKMIKIVTEMTGGHIEDQVVSGTEVDHRRGLIIDQRDQVVGSGLVVITRNVT</sequence>
<accession>A0A146LMP4</accession>
<protein>
    <submittedName>
        <fullName evidence="1">Uncharacterized protein</fullName>
    </submittedName>
</protein>
<reference evidence="1" key="1">
    <citation type="journal article" date="2016" name="Gigascience">
        <title>De novo construction of an expanded transcriptome assembly for the western tarnished plant bug, Lygus hesperus.</title>
        <authorList>
            <person name="Tassone E.E."/>
            <person name="Geib S.M."/>
            <person name="Hall B."/>
            <person name="Fabrick J.A."/>
            <person name="Brent C.S."/>
            <person name="Hull J.J."/>
        </authorList>
    </citation>
    <scope>NUCLEOTIDE SEQUENCE</scope>
</reference>
<feature type="non-terminal residue" evidence="1">
    <location>
        <position position="118"/>
    </location>
</feature>
<proteinExistence type="predicted"/>
<organism evidence="1">
    <name type="scientific">Lygus hesperus</name>
    <name type="common">Western plant bug</name>
    <dbReference type="NCBI Taxonomy" id="30085"/>
    <lineage>
        <taxon>Eukaryota</taxon>
        <taxon>Metazoa</taxon>
        <taxon>Ecdysozoa</taxon>
        <taxon>Arthropoda</taxon>
        <taxon>Hexapoda</taxon>
        <taxon>Insecta</taxon>
        <taxon>Pterygota</taxon>
        <taxon>Neoptera</taxon>
        <taxon>Paraneoptera</taxon>
        <taxon>Hemiptera</taxon>
        <taxon>Heteroptera</taxon>
        <taxon>Panheteroptera</taxon>
        <taxon>Cimicomorpha</taxon>
        <taxon>Miridae</taxon>
        <taxon>Mirini</taxon>
        <taxon>Lygus</taxon>
    </lineage>
</organism>
<name>A0A146LMP4_LYGHE</name>
<dbReference type="AlphaFoldDB" id="A0A146LMP4"/>
<evidence type="ECO:0000313" key="1">
    <source>
        <dbReference type="EMBL" id="JAQ08649.1"/>
    </source>
</evidence>
<feature type="non-terminal residue" evidence="1">
    <location>
        <position position="1"/>
    </location>
</feature>